<dbReference type="Proteomes" id="UP000612956">
    <property type="component" value="Unassembled WGS sequence"/>
</dbReference>
<feature type="domain" description="PucR C-terminal helix-turn-helix" evidence="2">
    <location>
        <begin position="442"/>
        <end position="500"/>
    </location>
</feature>
<dbReference type="InterPro" id="IPR025736">
    <property type="entry name" value="PucR_C-HTH_dom"/>
</dbReference>
<accession>A0A917V654</accession>
<dbReference type="InterPro" id="IPR012914">
    <property type="entry name" value="PucR_dom"/>
</dbReference>
<comment type="caution">
    <text evidence="3">The sequence shown here is derived from an EMBL/GenBank/DDBJ whole genome shotgun (WGS) entry which is preliminary data.</text>
</comment>
<protein>
    <submittedName>
        <fullName evidence="3">PucR family transcriptional regulator</fullName>
    </submittedName>
</protein>
<dbReference type="AlphaFoldDB" id="A0A917V654"/>
<evidence type="ECO:0000313" key="3">
    <source>
        <dbReference type="EMBL" id="GGK42230.1"/>
    </source>
</evidence>
<dbReference type="EMBL" id="BMMW01000001">
    <property type="protein sequence ID" value="GGK42230.1"/>
    <property type="molecule type" value="Genomic_DNA"/>
</dbReference>
<gene>
    <name evidence="3" type="primary">pucR</name>
    <name evidence="3" type="ORF">GCM10011591_12240</name>
</gene>
<reference evidence="3" key="2">
    <citation type="submission" date="2020-09" db="EMBL/GenBank/DDBJ databases">
        <authorList>
            <person name="Sun Q."/>
            <person name="Zhou Y."/>
        </authorList>
    </citation>
    <scope>NUCLEOTIDE SEQUENCE</scope>
    <source>
        <strain evidence="3">CGMCC 4.7278</strain>
    </source>
</reference>
<sequence length="508" mass="53159">MLPTVNELLADQFRAADPLVLAGRSSLDRTVGWVHSSEIFEISPLLAGGELLLTTGLGLAGVDAGTRRHYVREIAARDVAGVAIEVGRTFDTVPPDMIAEASRARLPLIALRTVVPFIELCRSANTAIVSREVSLLRRVDQLTAELLADLGAGHGPARLLARVGAVTDCPLVLTANSGALVAAHGVDDDRSAWAAVDSATATATIRVRDTTWGTLTAGPGSPLDSVTLRAVLARAAEALAPALVQVATPTGAPRRVAARLLADLLGDKQIRVADLRTRLAAAGASGTAWVPVAVDAPEPRIATRLLDSAMRDLGRPAVIGDVHATVYGLVAIEHTATDPVTDVADALRKARAANRIDGVTIVVGEPDGVDAAKLAAALRTTGSALALAVRRRRDGLRQPVFTTRELAADLLVAAIPSTERAHLVRSTLAPLIAWDAAHGTALTSTLDHFLRNGGSATRCAAALHIGRQSLYQRIDRIKALLGYDPTSPELAGTLLLALTAHRLTDQTD</sequence>
<dbReference type="Pfam" id="PF07905">
    <property type="entry name" value="PucR"/>
    <property type="match status" value="1"/>
</dbReference>
<evidence type="ECO:0000259" key="2">
    <source>
        <dbReference type="Pfam" id="PF13556"/>
    </source>
</evidence>
<keyword evidence="4" id="KW-1185">Reference proteome</keyword>
<dbReference type="PANTHER" id="PTHR33744">
    <property type="entry name" value="CARBOHYDRATE DIACID REGULATOR"/>
    <property type="match status" value="1"/>
</dbReference>
<evidence type="ECO:0000259" key="1">
    <source>
        <dbReference type="Pfam" id="PF07905"/>
    </source>
</evidence>
<dbReference type="Pfam" id="PF13556">
    <property type="entry name" value="HTH_30"/>
    <property type="match status" value="1"/>
</dbReference>
<name>A0A917V654_9NOCA</name>
<organism evidence="3 4">
    <name type="scientific">Nocardia camponoti</name>
    <dbReference type="NCBI Taxonomy" id="1616106"/>
    <lineage>
        <taxon>Bacteria</taxon>
        <taxon>Bacillati</taxon>
        <taxon>Actinomycetota</taxon>
        <taxon>Actinomycetes</taxon>
        <taxon>Mycobacteriales</taxon>
        <taxon>Nocardiaceae</taxon>
        <taxon>Nocardia</taxon>
    </lineage>
</organism>
<feature type="domain" description="Purine catabolism PurC-like" evidence="1">
    <location>
        <begin position="11"/>
        <end position="128"/>
    </location>
</feature>
<reference evidence="3" key="1">
    <citation type="journal article" date="2014" name="Int. J. Syst. Evol. Microbiol.">
        <title>Complete genome sequence of Corynebacterium casei LMG S-19264T (=DSM 44701T), isolated from a smear-ripened cheese.</title>
        <authorList>
            <consortium name="US DOE Joint Genome Institute (JGI-PGF)"/>
            <person name="Walter F."/>
            <person name="Albersmeier A."/>
            <person name="Kalinowski J."/>
            <person name="Ruckert C."/>
        </authorList>
    </citation>
    <scope>NUCLEOTIDE SEQUENCE</scope>
    <source>
        <strain evidence="3">CGMCC 4.7278</strain>
    </source>
</reference>
<dbReference type="InterPro" id="IPR051448">
    <property type="entry name" value="CdaR-like_regulators"/>
</dbReference>
<proteinExistence type="predicted"/>
<dbReference type="InterPro" id="IPR042070">
    <property type="entry name" value="PucR_C-HTH_sf"/>
</dbReference>
<evidence type="ECO:0000313" key="4">
    <source>
        <dbReference type="Proteomes" id="UP000612956"/>
    </source>
</evidence>
<dbReference type="PANTHER" id="PTHR33744:SF1">
    <property type="entry name" value="DNA-BINDING TRANSCRIPTIONAL ACTIVATOR ADER"/>
    <property type="match status" value="1"/>
</dbReference>
<dbReference type="RefSeq" id="WP_188827783.1">
    <property type="nucleotide sequence ID" value="NZ_BMMW01000001.1"/>
</dbReference>
<dbReference type="Gene3D" id="1.10.10.2840">
    <property type="entry name" value="PucR C-terminal helix-turn-helix domain"/>
    <property type="match status" value="1"/>
</dbReference>